<protein>
    <submittedName>
        <fullName evidence="2">Uncharacterized protein</fullName>
    </submittedName>
</protein>
<reference evidence="2 3" key="1">
    <citation type="submission" date="2023-03" db="EMBL/GenBank/DDBJ databases">
        <title>Speciation in Pyrococcus: adaptation to high temperature as a mechanism.</title>
        <authorList>
            <person name="Gu J."/>
        </authorList>
    </citation>
    <scope>NUCLEOTIDE SEQUENCE [LARGE SCALE GENOMIC DNA]</scope>
    <source>
        <strain evidence="2 3">LMOA34</strain>
    </source>
</reference>
<feature type="compositionally biased region" description="Low complexity" evidence="1">
    <location>
        <begin position="36"/>
        <end position="51"/>
    </location>
</feature>
<sequence>MLRLRKFVVLLALAVAVLMISGCIGGSVPTKIPMESEVQETTTQEENTQPETQEDYGSWASPWDVSKPVEIDGKKYYITSLKYKYRIRYPGSEEVKEYTVIKERKKTKIEVYGSNFNSESGEIEKVKIGEYEVYEYYTKLIPKSGDVLEVYVWTNGESDVMDMYFTFPVPATMIFAGQNFVAIKLISGDRTYEMYNPAGVGNYNYMPYENGDLGWFTNSEEVENLYGSFFAVYQFPFWSALEEENLYTPAEESFSYMGISYNYRITPQSTVVVAGHKFRTSKVEWTYSFTGQGSAKGYAVLTSSLPVPLQLEGVFAVQGQAWYAYMKLLDIGLKEA</sequence>
<dbReference type="PROSITE" id="PS51257">
    <property type="entry name" value="PROKAR_LIPOPROTEIN"/>
    <property type="match status" value="1"/>
</dbReference>
<comment type="caution">
    <text evidence="2">The sequence shown here is derived from an EMBL/GenBank/DDBJ whole genome shotgun (WGS) entry which is preliminary data.</text>
</comment>
<dbReference type="Proteomes" id="UP001571980">
    <property type="component" value="Unassembled WGS sequence"/>
</dbReference>
<keyword evidence="3" id="KW-1185">Reference proteome</keyword>
<dbReference type="RefSeq" id="WP_372823432.1">
    <property type="nucleotide sequence ID" value="NZ_JARRIF010000003.1"/>
</dbReference>
<accession>A0ABV4T2A0</accession>
<evidence type="ECO:0000313" key="3">
    <source>
        <dbReference type="Proteomes" id="UP001571980"/>
    </source>
</evidence>
<evidence type="ECO:0000313" key="2">
    <source>
        <dbReference type="EMBL" id="MFA4803960.1"/>
    </source>
</evidence>
<organism evidence="2 3">
    <name type="scientific">Pyrococcus kukulkanii</name>
    <dbReference type="NCBI Taxonomy" id="1609559"/>
    <lineage>
        <taxon>Archaea</taxon>
        <taxon>Methanobacteriati</taxon>
        <taxon>Methanobacteriota</taxon>
        <taxon>Thermococci</taxon>
        <taxon>Thermococcales</taxon>
        <taxon>Thermococcaceae</taxon>
        <taxon>Pyrococcus</taxon>
    </lineage>
</organism>
<dbReference type="EMBL" id="JARRIG010000002">
    <property type="protein sequence ID" value="MFA4803960.1"/>
    <property type="molecule type" value="Genomic_DNA"/>
</dbReference>
<name>A0ABV4T2A0_9EURY</name>
<evidence type="ECO:0000256" key="1">
    <source>
        <dbReference type="SAM" id="MobiDB-lite"/>
    </source>
</evidence>
<gene>
    <name evidence="2" type="ORF">P8X34_04255</name>
</gene>
<feature type="region of interest" description="Disordered" evidence="1">
    <location>
        <begin position="36"/>
        <end position="57"/>
    </location>
</feature>
<proteinExistence type="predicted"/>